<keyword evidence="1" id="KW-0805">Transcription regulation</keyword>
<dbReference type="SUPFAM" id="SSF88659">
    <property type="entry name" value="Sigma3 and sigma4 domains of RNA polymerase sigma factors"/>
    <property type="match status" value="1"/>
</dbReference>
<gene>
    <name evidence="7" type="ORF">UFOPK3564_02472</name>
</gene>
<evidence type="ECO:0000256" key="3">
    <source>
        <dbReference type="ARBA" id="ARBA00023125"/>
    </source>
</evidence>
<dbReference type="InterPro" id="IPR013249">
    <property type="entry name" value="RNA_pol_sigma70_r4_t2"/>
</dbReference>
<name>A0A6J7IPM0_9ZZZZ</name>
<keyword evidence="4" id="KW-0804">Transcription</keyword>
<evidence type="ECO:0000259" key="6">
    <source>
        <dbReference type="Pfam" id="PF08281"/>
    </source>
</evidence>
<dbReference type="AlphaFoldDB" id="A0A6J7IPM0"/>
<dbReference type="GO" id="GO:0003677">
    <property type="term" value="F:DNA binding"/>
    <property type="evidence" value="ECO:0007669"/>
    <property type="project" value="UniProtKB-KW"/>
</dbReference>
<dbReference type="PANTHER" id="PTHR43133">
    <property type="entry name" value="RNA POLYMERASE ECF-TYPE SIGMA FACTO"/>
    <property type="match status" value="1"/>
</dbReference>
<dbReference type="GO" id="GO:0006352">
    <property type="term" value="P:DNA-templated transcription initiation"/>
    <property type="evidence" value="ECO:0007669"/>
    <property type="project" value="InterPro"/>
</dbReference>
<reference evidence="7" key="1">
    <citation type="submission" date="2020-05" db="EMBL/GenBank/DDBJ databases">
        <authorList>
            <person name="Chiriac C."/>
            <person name="Salcher M."/>
            <person name="Ghai R."/>
            <person name="Kavagutti S V."/>
        </authorList>
    </citation>
    <scope>NUCLEOTIDE SEQUENCE</scope>
</reference>
<feature type="domain" description="RNA polymerase sigma factor 70 region 4 type 2" evidence="6">
    <location>
        <begin position="173"/>
        <end position="223"/>
    </location>
</feature>
<sequence length="232" mass="26300">MGRVRLRPVAHQSVDPSDQLPRDPSEVALRAFVAARRRQDRSAMSETWRALLLVEWPRVAAMIALKRHEALPGGRVPTEDRDEIAHEVYLRLHDWLELEGSSIGEVRSIIRKSVHWAFLDHVRDHVDDDVHREGSFDTEDPTGDGPAAFVRRIEEELAHRLTDRFAQSEQAAAISDALDGLADQTQKVVVLRLTGYRAREVAERLDLSPANVDQIYSRGLKQLQNALKDLRG</sequence>
<keyword evidence="2" id="KW-0731">Sigma factor</keyword>
<keyword evidence="3" id="KW-0238">DNA-binding</keyword>
<dbReference type="InterPro" id="IPR036388">
    <property type="entry name" value="WH-like_DNA-bd_sf"/>
</dbReference>
<dbReference type="GO" id="GO:0016987">
    <property type="term" value="F:sigma factor activity"/>
    <property type="evidence" value="ECO:0007669"/>
    <property type="project" value="UniProtKB-KW"/>
</dbReference>
<evidence type="ECO:0000313" key="7">
    <source>
        <dbReference type="EMBL" id="CAB4932790.1"/>
    </source>
</evidence>
<dbReference type="InterPro" id="IPR013324">
    <property type="entry name" value="RNA_pol_sigma_r3/r4-like"/>
</dbReference>
<organism evidence="7">
    <name type="scientific">freshwater metagenome</name>
    <dbReference type="NCBI Taxonomy" id="449393"/>
    <lineage>
        <taxon>unclassified sequences</taxon>
        <taxon>metagenomes</taxon>
        <taxon>ecological metagenomes</taxon>
    </lineage>
</organism>
<feature type="region of interest" description="Disordered" evidence="5">
    <location>
        <begin position="1"/>
        <end position="22"/>
    </location>
</feature>
<dbReference type="EMBL" id="CAFBMK010000176">
    <property type="protein sequence ID" value="CAB4932790.1"/>
    <property type="molecule type" value="Genomic_DNA"/>
</dbReference>
<evidence type="ECO:0000256" key="4">
    <source>
        <dbReference type="ARBA" id="ARBA00023163"/>
    </source>
</evidence>
<protein>
    <submittedName>
        <fullName evidence="7">Unannotated protein</fullName>
    </submittedName>
</protein>
<evidence type="ECO:0000256" key="2">
    <source>
        <dbReference type="ARBA" id="ARBA00023082"/>
    </source>
</evidence>
<dbReference type="Pfam" id="PF08281">
    <property type="entry name" value="Sigma70_r4_2"/>
    <property type="match status" value="1"/>
</dbReference>
<dbReference type="InterPro" id="IPR014284">
    <property type="entry name" value="RNA_pol_sigma-70_dom"/>
</dbReference>
<evidence type="ECO:0000256" key="5">
    <source>
        <dbReference type="SAM" id="MobiDB-lite"/>
    </source>
</evidence>
<proteinExistence type="predicted"/>
<dbReference type="PANTHER" id="PTHR43133:SF8">
    <property type="entry name" value="RNA POLYMERASE SIGMA FACTOR HI_1459-RELATED"/>
    <property type="match status" value="1"/>
</dbReference>
<dbReference type="InterPro" id="IPR039425">
    <property type="entry name" value="RNA_pol_sigma-70-like"/>
</dbReference>
<dbReference type="NCBIfam" id="TIGR02937">
    <property type="entry name" value="sigma70-ECF"/>
    <property type="match status" value="1"/>
</dbReference>
<dbReference type="Gene3D" id="1.10.10.10">
    <property type="entry name" value="Winged helix-like DNA-binding domain superfamily/Winged helix DNA-binding domain"/>
    <property type="match status" value="1"/>
</dbReference>
<evidence type="ECO:0000256" key="1">
    <source>
        <dbReference type="ARBA" id="ARBA00023015"/>
    </source>
</evidence>
<accession>A0A6J7IPM0</accession>